<accession>A0A2J7TFJ3</accession>
<evidence type="ECO:0000256" key="1">
    <source>
        <dbReference type="SAM" id="MobiDB-lite"/>
    </source>
</evidence>
<organism evidence="2 3">
    <name type="scientific">Methylocella silvestris</name>
    <dbReference type="NCBI Taxonomy" id="199596"/>
    <lineage>
        <taxon>Bacteria</taxon>
        <taxon>Pseudomonadati</taxon>
        <taxon>Pseudomonadota</taxon>
        <taxon>Alphaproteobacteria</taxon>
        <taxon>Hyphomicrobiales</taxon>
        <taxon>Beijerinckiaceae</taxon>
        <taxon>Methylocella</taxon>
    </lineage>
</organism>
<dbReference type="OrthoDB" id="7185608at2"/>
<reference evidence="2 3" key="1">
    <citation type="submission" date="2017-10" db="EMBL/GenBank/DDBJ databases">
        <title>Genome announcement of Methylocella silvestris TVC from permafrost.</title>
        <authorList>
            <person name="Wang J."/>
            <person name="Geng K."/>
            <person name="Ul-Haque F."/>
            <person name="Crombie A.T."/>
            <person name="Street L.E."/>
            <person name="Wookey P.A."/>
            <person name="Murrell J.C."/>
            <person name="Pratscher J."/>
        </authorList>
    </citation>
    <scope>NUCLEOTIDE SEQUENCE [LARGE SCALE GENOMIC DNA]</scope>
    <source>
        <strain evidence="2 3">TVC</strain>
    </source>
</reference>
<gene>
    <name evidence="2" type="primary">ygbF</name>
    <name evidence="2" type="ORF">CR492_12475</name>
</gene>
<sequence length="186" mass="19766">AALDDADGGAPEGPLNLAGAKWRASQDAQTAPSATPAQSSGPVAALAPSNALAPGATPTNPVKEEFDLAYGYLRQKQYEAAEKSFTAFIQKNPKSRYSADATYYLGESFFQRSRPREAAEQYLKISTQYANSARAPEAMLRLGQSLNSLGAKEQACATFAEIGRKYPNAPGSVKAGADREAKRVQC</sequence>
<feature type="compositionally biased region" description="Polar residues" evidence="1">
    <location>
        <begin position="26"/>
        <end position="41"/>
    </location>
</feature>
<dbReference type="SUPFAM" id="SSF48452">
    <property type="entry name" value="TPR-like"/>
    <property type="match status" value="1"/>
</dbReference>
<dbReference type="Pfam" id="PF13432">
    <property type="entry name" value="TPR_16"/>
    <property type="match status" value="1"/>
</dbReference>
<dbReference type="EMBL" id="PDZR01000014">
    <property type="protein sequence ID" value="PNG25541.1"/>
    <property type="molecule type" value="Genomic_DNA"/>
</dbReference>
<dbReference type="InterPro" id="IPR014162">
    <property type="entry name" value="CpoB_C"/>
</dbReference>
<dbReference type="Pfam" id="PF13174">
    <property type="entry name" value="TPR_6"/>
    <property type="match status" value="1"/>
</dbReference>
<dbReference type="NCBIfam" id="TIGR02795">
    <property type="entry name" value="tol_pal_ybgF"/>
    <property type="match status" value="1"/>
</dbReference>
<dbReference type="Proteomes" id="UP000236286">
    <property type="component" value="Unassembled WGS sequence"/>
</dbReference>
<dbReference type="AlphaFoldDB" id="A0A2J7TFJ3"/>
<dbReference type="InterPro" id="IPR011990">
    <property type="entry name" value="TPR-like_helical_dom_sf"/>
</dbReference>
<dbReference type="RefSeq" id="WP_102844087.1">
    <property type="nucleotide sequence ID" value="NZ_PDZR01000014.1"/>
</dbReference>
<protein>
    <submittedName>
        <fullName evidence="2">Tol-pal system protein YbgF</fullName>
    </submittedName>
</protein>
<proteinExistence type="predicted"/>
<comment type="caution">
    <text evidence="2">The sequence shown here is derived from an EMBL/GenBank/DDBJ whole genome shotgun (WGS) entry which is preliminary data.</text>
</comment>
<feature type="non-terminal residue" evidence="2">
    <location>
        <position position="1"/>
    </location>
</feature>
<evidence type="ECO:0000313" key="3">
    <source>
        <dbReference type="Proteomes" id="UP000236286"/>
    </source>
</evidence>
<dbReference type="Gene3D" id="1.25.40.10">
    <property type="entry name" value="Tetratricopeptide repeat domain"/>
    <property type="match status" value="1"/>
</dbReference>
<dbReference type="InterPro" id="IPR019734">
    <property type="entry name" value="TPR_rpt"/>
</dbReference>
<feature type="region of interest" description="Disordered" evidence="1">
    <location>
        <begin position="1"/>
        <end position="60"/>
    </location>
</feature>
<evidence type="ECO:0000313" key="2">
    <source>
        <dbReference type="EMBL" id="PNG25541.1"/>
    </source>
</evidence>
<name>A0A2J7TFJ3_METSI</name>